<dbReference type="AlphaFoldDB" id="A0A8D2M381"/>
<evidence type="ECO:0000313" key="3">
    <source>
        <dbReference type="Proteomes" id="UP000694413"/>
    </source>
</evidence>
<dbReference type="Ensembl" id="ENSZALT00000001518.1">
    <property type="protein sequence ID" value="ENSZALP00000000862.1"/>
    <property type="gene ID" value="ENSZALG00000001006.1"/>
</dbReference>
<proteinExistence type="predicted"/>
<name>A0A8D2M381_ZONAL</name>
<feature type="compositionally biased region" description="Low complexity" evidence="1">
    <location>
        <begin position="19"/>
        <end position="36"/>
    </location>
</feature>
<reference evidence="2" key="2">
    <citation type="submission" date="2025-09" db="UniProtKB">
        <authorList>
            <consortium name="Ensembl"/>
        </authorList>
    </citation>
    <scope>IDENTIFICATION</scope>
</reference>
<keyword evidence="3" id="KW-1185">Reference proteome</keyword>
<protein>
    <submittedName>
        <fullName evidence="2">Uncharacterized protein</fullName>
    </submittedName>
</protein>
<feature type="region of interest" description="Disordered" evidence="1">
    <location>
        <begin position="17"/>
        <end position="40"/>
    </location>
</feature>
<organism evidence="2 3">
    <name type="scientific">Zonotrichia albicollis</name>
    <name type="common">White-throated sparrow</name>
    <name type="synonym">Fringilla albicollis</name>
    <dbReference type="NCBI Taxonomy" id="44394"/>
    <lineage>
        <taxon>Eukaryota</taxon>
        <taxon>Metazoa</taxon>
        <taxon>Chordata</taxon>
        <taxon>Craniata</taxon>
        <taxon>Vertebrata</taxon>
        <taxon>Euteleostomi</taxon>
        <taxon>Archelosauria</taxon>
        <taxon>Archosauria</taxon>
        <taxon>Dinosauria</taxon>
        <taxon>Saurischia</taxon>
        <taxon>Theropoda</taxon>
        <taxon>Coelurosauria</taxon>
        <taxon>Aves</taxon>
        <taxon>Neognathae</taxon>
        <taxon>Neoaves</taxon>
        <taxon>Telluraves</taxon>
        <taxon>Australaves</taxon>
        <taxon>Passeriformes</taxon>
        <taxon>Passerellidae</taxon>
        <taxon>Zonotrichia</taxon>
    </lineage>
</organism>
<accession>A0A8D2M381</accession>
<sequence>MKMLWKLTDNIKYEECEVSASPGPGQSPGPAAASGSLQHPSVSQFRLGKLLLRRQASLRSCSRRGAGVLPQELRANREGAPAARRTGRVVCVHVGLAGSPCLAREPVGEHF</sequence>
<dbReference type="Proteomes" id="UP000694413">
    <property type="component" value="Unassembled WGS sequence"/>
</dbReference>
<evidence type="ECO:0000313" key="2">
    <source>
        <dbReference type="Ensembl" id="ENSZALP00000000862.1"/>
    </source>
</evidence>
<reference evidence="2" key="1">
    <citation type="submission" date="2025-08" db="UniProtKB">
        <authorList>
            <consortium name="Ensembl"/>
        </authorList>
    </citation>
    <scope>IDENTIFICATION</scope>
</reference>
<evidence type="ECO:0000256" key="1">
    <source>
        <dbReference type="SAM" id="MobiDB-lite"/>
    </source>
</evidence>